<evidence type="ECO:0000256" key="2">
    <source>
        <dbReference type="ARBA" id="ARBA00022448"/>
    </source>
</evidence>
<proteinExistence type="predicted"/>
<dbReference type="PANTHER" id="PTHR30222">
    <property type="entry name" value="SPERMIDINE/PUTRESCINE-BINDING PERIPLASMIC PROTEIN"/>
    <property type="match status" value="1"/>
</dbReference>
<dbReference type="PROSITE" id="PS51257">
    <property type="entry name" value="PROKAR_LIPOPROTEIN"/>
    <property type="match status" value="1"/>
</dbReference>
<dbReference type="Proteomes" id="UP001464891">
    <property type="component" value="Unassembled WGS sequence"/>
</dbReference>
<gene>
    <name evidence="5" type="ORF">NC998_02705</name>
</gene>
<evidence type="ECO:0000256" key="4">
    <source>
        <dbReference type="ARBA" id="ARBA00022764"/>
    </source>
</evidence>
<keyword evidence="4" id="KW-0574">Periplasm</keyword>
<dbReference type="RefSeq" id="WP_190431651.1">
    <property type="nucleotide sequence ID" value="NZ_JAMPKM010000001.1"/>
</dbReference>
<dbReference type="SUPFAM" id="SSF53850">
    <property type="entry name" value="Periplasmic binding protein-like II"/>
    <property type="match status" value="1"/>
</dbReference>
<keyword evidence="3" id="KW-0732">Signal</keyword>
<sequence>MDRRSFLQGVGVLGLSQALAGCNGSAREALRVRLLKSSIPPQILDKFRRSLQQPARLDFAPEPQLGQLFQLLQNWQRPAASTQPQPQTSWPFVSRNRQGAATGVPDLVTLGDYWLAQAIQQNLIQPLNPQQVAAWAQVPPAWQKLVTRDRQGQVAEQGQVWGMPYRWGTTVIAYRADKFAEQDWAVPTDWSDLWRPELRDRISLLDQPREVIGLTLKKLNHSYNTEDLTKVAALRSELQALHQQVKFYSSTSYLQPLILGDTWLAVGWSTDVLSLMKNNRQIAAVVPRSGTKLWSELWVRPAVATPTAASNNGQLSLSEQWLDFCLQPQTAIQLSILSQAASPTLVGRDRATLPNALQKQPVLLPEPSVIEKSEFLYPLSAKAIEQYQALWLAVRPTSSRG</sequence>
<reference evidence="5 6" key="1">
    <citation type="submission" date="2022-04" db="EMBL/GenBank/DDBJ databases">
        <title>Positive selection, recombination, and allopatry shape intraspecific diversity of widespread and dominant cyanobacteria.</title>
        <authorList>
            <person name="Wei J."/>
            <person name="Shu W."/>
            <person name="Hu C."/>
        </authorList>
    </citation>
    <scope>NUCLEOTIDE SEQUENCE [LARGE SCALE GENOMIC DNA]</scope>
    <source>
        <strain evidence="5 6">GB2-A4</strain>
    </source>
</reference>
<comment type="subcellular location">
    <subcellularLocation>
        <location evidence="1">Periplasm</location>
    </subcellularLocation>
</comment>
<evidence type="ECO:0000256" key="3">
    <source>
        <dbReference type="ARBA" id="ARBA00022729"/>
    </source>
</evidence>
<dbReference type="PANTHER" id="PTHR30222:SF17">
    <property type="entry name" value="SPERMIDINE_PUTRESCINE-BINDING PERIPLASMIC PROTEIN"/>
    <property type="match status" value="1"/>
</dbReference>
<keyword evidence="6" id="KW-1185">Reference proteome</keyword>
<organism evidence="5 6">
    <name type="scientific">Trichocoleus desertorum GB2-A4</name>
    <dbReference type="NCBI Taxonomy" id="2933944"/>
    <lineage>
        <taxon>Bacteria</taxon>
        <taxon>Bacillati</taxon>
        <taxon>Cyanobacteriota</taxon>
        <taxon>Cyanophyceae</taxon>
        <taxon>Leptolyngbyales</taxon>
        <taxon>Trichocoleusaceae</taxon>
        <taxon>Trichocoleus</taxon>
    </lineage>
</organism>
<name>A0ABV0J2L4_9CYAN</name>
<dbReference type="Gene3D" id="3.40.190.10">
    <property type="entry name" value="Periplasmic binding protein-like II"/>
    <property type="match status" value="2"/>
</dbReference>
<dbReference type="InterPro" id="IPR001188">
    <property type="entry name" value="Sperm_putr-bd"/>
</dbReference>
<protein>
    <submittedName>
        <fullName evidence="5">Extracellular solute-binding protein</fullName>
    </submittedName>
</protein>
<evidence type="ECO:0000313" key="5">
    <source>
        <dbReference type="EMBL" id="MEP0816001.1"/>
    </source>
</evidence>
<comment type="caution">
    <text evidence="5">The sequence shown here is derived from an EMBL/GenBank/DDBJ whole genome shotgun (WGS) entry which is preliminary data.</text>
</comment>
<evidence type="ECO:0000313" key="6">
    <source>
        <dbReference type="Proteomes" id="UP001464891"/>
    </source>
</evidence>
<dbReference type="Pfam" id="PF13343">
    <property type="entry name" value="SBP_bac_6"/>
    <property type="match status" value="1"/>
</dbReference>
<dbReference type="PRINTS" id="PR00909">
    <property type="entry name" value="SPERMDNBNDNG"/>
</dbReference>
<keyword evidence="2" id="KW-0813">Transport</keyword>
<evidence type="ECO:0000256" key="1">
    <source>
        <dbReference type="ARBA" id="ARBA00004418"/>
    </source>
</evidence>
<accession>A0ABV0J2L4</accession>
<dbReference type="EMBL" id="JAMPKM010000001">
    <property type="protein sequence ID" value="MEP0816001.1"/>
    <property type="molecule type" value="Genomic_DNA"/>
</dbReference>